<dbReference type="GO" id="GO:0006354">
    <property type="term" value="P:DNA-templated transcription elongation"/>
    <property type="evidence" value="ECO:0007669"/>
    <property type="project" value="InterPro"/>
</dbReference>
<dbReference type="AlphaFoldDB" id="A0A5J4QDZ9"/>
<comment type="caution">
    <text evidence="3">The sequence shown here is derived from an EMBL/GenBank/DDBJ whole genome shotgun (WGS) entry which is preliminary data.</text>
</comment>
<proteinExistence type="predicted"/>
<dbReference type="SUPFAM" id="SSF82679">
    <property type="entry name" value="N-utilization substance G protein NusG, N-terminal domain"/>
    <property type="match status" value="1"/>
</dbReference>
<dbReference type="NCBIfam" id="NF033644">
    <property type="entry name" value="antiterm_UpxY"/>
    <property type="match status" value="1"/>
</dbReference>
<organism evidence="3">
    <name type="scientific">termite gut metagenome</name>
    <dbReference type="NCBI Taxonomy" id="433724"/>
    <lineage>
        <taxon>unclassified sequences</taxon>
        <taxon>metagenomes</taxon>
        <taxon>organismal metagenomes</taxon>
    </lineage>
</organism>
<reference evidence="3" key="1">
    <citation type="submission" date="2019-03" db="EMBL/GenBank/DDBJ databases">
        <title>Single cell metagenomics reveals metabolic interactions within the superorganism composed of flagellate Streblomastix strix and complex community of Bacteroidetes bacteria on its surface.</title>
        <authorList>
            <person name="Treitli S.C."/>
            <person name="Kolisko M."/>
            <person name="Husnik F."/>
            <person name="Keeling P."/>
            <person name="Hampl V."/>
        </authorList>
    </citation>
    <scope>NUCLEOTIDE SEQUENCE</scope>
    <source>
        <strain evidence="3">STM</strain>
    </source>
</reference>
<dbReference type="EMBL" id="SNRY01003927">
    <property type="protein sequence ID" value="KAA6319290.1"/>
    <property type="molecule type" value="Genomic_DNA"/>
</dbReference>
<dbReference type="CDD" id="cd09895">
    <property type="entry name" value="NGN_SP_UpxY"/>
    <property type="match status" value="1"/>
</dbReference>
<evidence type="ECO:0000259" key="2">
    <source>
        <dbReference type="Pfam" id="PF02357"/>
    </source>
</evidence>
<protein>
    <submittedName>
        <fullName evidence="3">Transcription antitermination protein RfaH</fullName>
    </submittedName>
</protein>
<name>A0A5J4QDZ9_9ZZZZ</name>
<dbReference type="InterPro" id="IPR006645">
    <property type="entry name" value="NGN-like_dom"/>
</dbReference>
<dbReference type="Pfam" id="PF02357">
    <property type="entry name" value="NusG"/>
    <property type="match status" value="1"/>
</dbReference>
<evidence type="ECO:0000256" key="1">
    <source>
        <dbReference type="ARBA" id="ARBA00023163"/>
    </source>
</evidence>
<sequence>MPQTQEFWFVARTRKGQEFALRDALKKWEVECFLPTHFVVRQLKYRRKRLEVPVIHNLIFVHATKEKACYVVNECCISLFYIRDLQTGGMLVVPDKQMRDFMFVMDLNPEGLSFDNDQLCAGCKVEVVKGGFAGIEGELVRIANRTHVVLRIPQILSVTIRIPKSYLRLLERSEKLKVGIEEY</sequence>
<dbReference type="InterPro" id="IPR036735">
    <property type="entry name" value="NGN_dom_sf"/>
</dbReference>
<feature type="domain" description="NusG-like N-terminal" evidence="2">
    <location>
        <begin position="8"/>
        <end position="101"/>
    </location>
</feature>
<gene>
    <name evidence="3" type="ORF">EZS27_030798</name>
</gene>
<evidence type="ECO:0000313" key="3">
    <source>
        <dbReference type="EMBL" id="KAA6319290.1"/>
    </source>
</evidence>
<keyword evidence="1" id="KW-0804">Transcription</keyword>
<dbReference type="Gene3D" id="3.30.70.940">
    <property type="entry name" value="NusG, N-terminal domain"/>
    <property type="match status" value="1"/>
</dbReference>
<accession>A0A5J4QDZ9</accession>